<reference evidence="2" key="1">
    <citation type="submission" date="2020-02" db="EMBL/GenBank/DDBJ databases">
        <authorList>
            <person name="Meier V. D."/>
        </authorList>
    </citation>
    <scope>NUCLEOTIDE SEQUENCE</scope>
    <source>
        <strain evidence="2">AVDCRST_MAG65</strain>
    </source>
</reference>
<feature type="coiled-coil region" evidence="1">
    <location>
        <begin position="183"/>
        <end position="217"/>
    </location>
</feature>
<gene>
    <name evidence="2" type="ORF">AVDCRST_MAG65-287</name>
</gene>
<accession>A0A6J4RDE3</accession>
<sequence>MEAATPLRPARVHVLANAFVVDSLTVDDRCAAELVRARAEAGEDPARVVVEAIEIGARILDREQAGATVELFRADLEKSTRDAEAALAERASQLSEVFARKFDEAFGAESGHLVQAMERHFGEGSSVAVQHRIRHVMSEVSTKAREDLVRQFSSDGAGNPLAGFQRMAIATMRQGADQQAGHLRALNEQLTALKVELQALRAEKDKLAEVAAEHDKSTAKGRPYEEAVSEAIDVIARGQGDDCDAVGDVRGAGGRKGDVVVDIEGCAGRPRGRIVFEAKNSHRPRKQALAELDEAMAQRDADYGVWVVPGEDRLPSKGHQLREINGDKLFVVYDPEEGSRLGLEVAYSLARARVLMAKADGEGLDASALAVECERALGALEDVRRIKSQLTAATKGIDDARGILDGMAERVRGHLKRVDELVGAAQSAA</sequence>
<dbReference type="InterPro" id="IPR019219">
    <property type="entry name" value="DUF2130"/>
</dbReference>
<proteinExistence type="predicted"/>
<keyword evidence="1" id="KW-0175">Coiled coil</keyword>
<organism evidence="2">
    <name type="scientific">uncultured Solirubrobacteraceae bacterium</name>
    <dbReference type="NCBI Taxonomy" id="1162706"/>
    <lineage>
        <taxon>Bacteria</taxon>
        <taxon>Bacillati</taxon>
        <taxon>Actinomycetota</taxon>
        <taxon>Thermoleophilia</taxon>
        <taxon>Solirubrobacterales</taxon>
        <taxon>Solirubrobacteraceae</taxon>
        <taxon>environmental samples</taxon>
    </lineage>
</organism>
<evidence type="ECO:0000313" key="2">
    <source>
        <dbReference type="EMBL" id="CAA9465966.1"/>
    </source>
</evidence>
<name>A0A6J4RDE3_9ACTN</name>
<evidence type="ECO:0008006" key="3">
    <source>
        <dbReference type="Google" id="ProtNLM"/>
    </source>
</evidence>
<dbReference type="EMBL" id="CADCVL010000049">
    <property type="protein sequence ID" value="CAA9465966.1"/>
    <property type="molecule type" value="Genomic_DNA"/>
</dbReference>
<evidence type="ECO:0000256" key="1">
    <source>
        <dbReference type="SAM" id="Coils"/>
    </source>
</evidence>
<dbReference type="Pfam" id="PF09903">
    <property type="entry name" value="DUF2130"/>
    <property type="match status" value="1"/>
</dbReference>
<dbReference type="AlphaFoldDB" id="A0A6J4RDE3"/>
<protein>
    <recommendedName>
        <fullName evidence="3">DUF2130 domain-containing protein</fullName>
    </recommendedName>
</protein>